<evidence type="ECO:0000313" key="1">
    <source>
        <dbReference type="EMBL" id="SFN62216.1"/>
    </source>
</evidence>
<dbReference type="RefSeq" id="WP_092410480.1">
    <property type="nucleotide sequence ID" value="NZ_FOVF01000038.1"/>
</dbReference>
<evidence type="ECO:0000313" key="2">
    <source>
        <dbReference type="Proteomes" id="UP000198575"/>
    </source>
</evidence>
<dbReference type="AlphaFoldDB" id="A0A1I5AI84"/>
<dbReference type="SUPFAM" id="SSF82784">
    <property type="entry name" value="OsmC-like"/>
    <property type="match status" value="1"/>
</dbReference>
<organism evidence="1 2">
    <name type="scientific">Dokdonella immobilis</name>
    <dbReference type="NCBI Taxonomy" id="578942"/>
    <lineage>
        <taxon>Bacteria</taxon>
        <taxon>Pseudomonadati</taxon>
        <taxon>Pseudomonadota</taxon>
        <taxon>Gammaproteobacteria</taxon>
        <taxon>Lysobacterales</taxon>
        <taxon>Rhodanobacteraceae</taxon>
        <taxon>Dokdonella</taxon>
    </lineage>
</organism>
<protein>
    <submittedName>
        <fullName evidence="1">Uncharacterized OsmC-related protein</fullName>
    </submittedName>
</protein>
<gene>
    <name evidence="1" type="ORF">SAMN05216289_13825</name>
</gene>
<dbReference type="Proteomes" id="UP000198575">
    <property type="component" value="Unassembled WGS sequence"/>
</dbReference>
<dbReference type="InterPro" id="IPR015946">
    <property type="entry name" value="KH_dom-like_a/b"/>
</dbReference>
<accession>A0A1I5AI84</accession>
<dbReference type="OrthoDB" id="5297623at2"/>
<dbReference type="STRING" id="578942.SAMN05216289_13825"/>
<keyword evidence="2" id="KW-1185">Reference proteome</keyword>
<reference evidence="1 2" key="1">
    <citation type="submission" date="2016-10" db="EMBL/GenBank/DDBJ databases">
        <authorList>
            <person name="de Groot N.N."/>
        </authorList>
    </citation>
    <scope>NUCLEOTIDE SEQUENCE [LARGE SCALE GENOMIC DNA]</scope>
    <source>
        <strain evidence="1 2">CGMCC 1.7659</strain>
    </source>
</reference>
<proteinExistence type="predicted"/>
<dbReference type="EMBL" id="FOVF01000038">
    <property type="protein sequence ID" value="SFN62216.1"/>
    <property type="molecule type" value="Genomic_DNA"/>
</dbReference>
<dbReference type="Gene3D" id="3.30.300.20">
    <property type="match status" value="1"/>
</dbReference>
<name>A0A1I5AI84_9GAMM</name>
<dbReference type="InterPro" id="IPR036102">
    <property type="entry name" value="OsmC/Ohrsf"/>
</dbReference>
<dbReference type="Pfam" id="PF02566">
    <property type="entry name" value="OsmC"/>
    <property type="match status" value="1"/>
</dbReference>
<sequence length="164" mass="17959">MSEIRTFSIRLTEEADYVFRIAFDETPIPDLHTDEESPLGGDSGPNPARLLVAAVANCLSASLLFALRKFKNSPGAITARATGRLERNAEKRWRIGQVDVEIDLPGAASDYSQLDRLLGQFENFCIVTESVRNGIPVDVKVRDAAGDILHDSTRAASPTATWMI</sequence>
<dbReference type="InterPro" id="IPR003718">
    <property type="entry name" value="OsmC/Ohr_fam"/>
</dbReference>